<protein>
    <submittedName>
        <fullName evidence="1">DUF3253 domain-containing protein</fullName>
    </submittedName>
</protein>
<reference evidence="1 2" key="1">
    <citation type="submission" date="2018-03" db="EMBL/GenBank/DDBJ databases">
        <title>Novel Streptomyces sp. from soil.</title>
        <authorList>
            <person name="Tan G.Y.A."/>
            <person name="Lee Z.Y."/>
        </authorList>
    </citation>
    <scope>NUCLEOTIDE SEQUENCE [LARGE SCALE GENOMIC DNA]</scope>
    <source>
        <strain evidence="1 2">ST5x</strain>
    </source>
</reference>
<dbReference type="InterPro" id="IPR021660">
    <property type="entry name" value="DUF3253"/>
</dbReference>
<dbReference type="Gene3D" id="1.10.10.10">
    <property type="entry name" value="Winged helix-like DNA-binding domain superfamily/Winged helix DNA-binding domain"/>
    <property type="match status" value="1"/>
</dbReference>
<proteinExistence type="predicted"/>
<evidence type="ECO:0000313" key="1">
    <source>
        <dbReference type="EMBL" id="PRH77849.1"/>
    </source>
</evidence>
<accession>A0A2S9PTV7</accession>
<name>A0A2S9PTV7_9ACTN</name>
<dbReference type="InterPro" id="IPR036388">
    <property type="entry name" value="WH-like_DNA-bd_sf"/>
</dbReference>
<dbReference type="AlphaFoldDB" id="A0A2S9PTV7"/>
<organism evidence="1 2">
    <name type="scientific">Streptomyces solincola</name>
    <dbReference type="NCBI Taxonomy" id="2100817"/>
    <lineage>
        <taxon>Bacteria</taxon>
        <taxon>Bacillati</taxon>
        <taxon>Actinomycetota</taxon>
        <taxon>Actinomycetes</taxon>
        <taxon>Kitasatosporales</taxon>
        <taxon>Streptomycetaceae</taxon>
        <taxon>Streptomyces</taxon>
    </lineage>
</organism>
<keyword evidence="2" id="KW-1185">Reference proteome</keyword>
<dbReference type="Proteomes" id="UP000239322">
    <property type="component" value="Unassembled WGS sequence"/>
</dbReference>
<evidence type="ECO:0000313" key="2">
    <source>
        <dbReference type="Proteomes" id="UP000239322"/>
    </source>
</evidence>
<sequence length="91" mass="9954">MTRRDTEPGEELEQTVLRLLDARAKTATICPSDAARAAYSGDDEGWRDLMDPVRDAVRRLAAAGQVEVVQHGEPVDLDAVRGPVRIRRTGG</sequence>
<dbReference type="InterPro" id="IPR036390">
    <property type="entry name" value="WH_DNA-bd_sf"/>
</dbReference>
<gene>
    <name evidence="1" type="ORF">C6N75_18100</name>
</gene>
<dbReference type="OrthoDB" id="34459at2"/>
<dbReference type="EMBL" id="PVLV01000273">
    <property type="protein sequence ID" value="PRH77849.1"/>
    <property type="molecule type" value="Genomic_DNA"/>
</dbReference>
<dbReference type="SUPFAM" id="SSF46785">
    <property type="entry name" value="Winged helix' DNA-binding domain"/>
    <property type="match status" value="1"/>
</dbReference>
<dbReference type="Pfam" id="PF11625">
    <property type="entry name" value="DUF3253"/>
    <property type="match status" value="1"/>
</dbReference>
<dbReference type="RefSeq" id="WP_105869942.1">
    <property type="nucleotide sequence ID" value="NZ_PVLV01000273.1"/>
</dbReference>
<comment type="caution">
    <text evidence="1">The sequence shown here is derived from an EMBL/GenBank/DDBJ whole genome shotgun (WGS) entry which is preliminary data.</text>
</comment>